<feature type="region of interest" description="Disordered" evidence="1">
    <location>
        <begin position="35"/>
        <end position="69"/>
    </location>
</feature>
<protein>
    <submittedName>
        <fullName evidence="2">Uncharacterized protein</fullName>
    </submittedName>
</protein>
<dbReference type="EMBL" id="SRLO01000066">
    <property type="protein sequence ID" value="TNN79274.1"/>
    <property type="molecule type" value="Genomic_DNA"/>
</dbReference>
<evidence type="ECO:0000313" key="2">
    <source>
        <dbReference type="EMBL" id="TNN79274.1"/>
    </source>
</evidence>
<accession>A0A4Z2IP87</accession>
<evidence type="ECO:0000313" key="3">
    <source>
        <dbReference type="Proteomes" id="UP000314294"/>
    </source>
</evidence>
<reference evidence="2 3" key="1">
    <citation type="submission" date="2019-03" db="EMBL/GenBank/DDBJ databases">
        <title>First draft genome of Liparis tanakae, snailfish: a comprehensive survey of snailfish specific genes.</title>
        <authorList>
            <person name="Kim W."/>
            <person name="Song I."/>
            <person name="Jeong J.-H."/>
            <person name="Kim D."/>
            <person name="Kim S."/>
            <person name="Ryu S."/>
            <person name="Song J.Y."/>
            <person name="Lee S.K."/>
        </authorList>
    </citation>
    <scope>NUCLEOTIDE SEQUENCE [LARGE SCALE GENOMIC DNA]</scope>
    <source>
        <tissue evidence="2">Muscle</tissue>
    </source>
</reference>
<sequence length="69" mass="7804">MEKEKQQKCGCGQMEREVFLRLNIITILIIHVSSVRRGPAAQREDDFSSPQRDGHQGPNSPPLLFPTQS</sequence>
<keyword evidence="3" id="KW-1185">Reference proteome</keyword>
<comment type="caution">
    <text evidence="2">The sequence shown here is derived from an EMBL/GenBank/DDBJ whole genome shotgun (WGS) entry which is preliminary data.</text>
</comment>
<gene>
    <name evidence="2" type="ORF">EYF80_010519</name>
</gene>
<dbReference type="AlphaFoldDB" id="A0A4Z2IP87"/>
<feature type="compositionally biased region" description="Pro residues" evidence="1">
    <location>
        <begin position="59"/>
        <end position="69"/>
    </location>
</feature>
<evidence type="ECO:0000256" key="1">
    <source>
        <dbReference type="SAM" id="MobiDB-lite"/>
    </source>
</evidence>
<proteinExistence type="predicted"/>
<organism evidence="2 3">
    <name type="scientific">Liparis tanakae</name>
    <name type="common">Tanaka's snailfish</name>
    <dbReference type="NCBI Taxonomy" id="230148"/>
    <lineage>
        <taxon>Eukaryota</taxon>
        <taxon>Metazoa</taxon>
        <taxon>Chordata</taxon>
        <taxon>Craniata</taxon>
        <taxon>Vertebrata</taxon>
        <taxon>Euteleostomi</taxon>
        <taxon>Actinopterygii</taxon>
        <taxon>Neopterygii</taxon>
        <taxon>Teleostei</taxon>
        <taxon>Neoteleostei</taxon>
        <taxon>Acanthomorphata</taxon>
        <taxon>Eupercaria</taxon>
        <taxon>Perciformes</taxon>
        <taxon>Cottioidei</taxon>
        <taxon>Cottales</taxon>
        <taxon>Liparidae</taxon>
        <taxon>Liparis</taxon>
    </lineage>
</organism>
<dbReference type="Proteomes" id="UP000314294">
    <property type="component" value="Unassembled WGS sequence"/>
</dbReference>
<name>A0A4Z2IP87_9TELE</name>